<feature type="coiled-coil region" evidence="3">
    <location>
        <begin position="1164"/>
        <end position="1198"/>
    </location>
</feature>
<dbReference type="CDD" id="cd00063">
    <property type="entry name" value="FN3"/>
    <property type="match status" value="2"/>
</dbReference>
<dbReference type="InterPro" id="IPR036116">
    <property type="entry name" value="FN3_sf"/>
</dbReference>
<dbReference type="Pfam" id="PF18078">
    <property type="entry name" value="Thioredoxin_11"/>
    <property type="match status" value="1"/>
</dbReference>
<dbReference type="Pfam" id="PF21109">
    <property type="entry name" value="Stonustoxin_helical"/>
    <property type="match status" value="1"/>
</dbReference>
<organism evidence="6 7">
    <name type="scientific">Xiphophorus maculatus</name>
    <name type="common">Southern platyfish</name>
    <name type="synonym">Platypoecilus maculatus</name>
    <dbReference type="NCBI Taxonomy" id="8083"/>
    <lineage>
        <taxon>Eukaryota</taxon>
        <taxon>Metazoa</taxon>
        <taxon>Chordata</taxon>
        <taxon>Craniata</taxon>
        <taxon>Vertebrata</taxon>
        <taxon>Euteleostomi</taxon>
        <taxon>Actinopterygii</taxon>
        <taxon>Neopterygii</taxon>
        <taxon>Teleostei</taxon>
        <taxon>Neoteleostei</taxon>
        <taxon>Acanthomorphata</taxon>
        <taxon>Ovalentaria</taxon>
        <taxon>Atherinomorphae</taxon>
        <taxon>Cyprinodontiformes</taxon>
        <taxon>Poeciliidae</taxon>
        <taxon>Poeciliinae</taxon>
        <taxon>Xiphophorus</taxon>
    </lineage>
</organism>
<dbReference type="CDD" id="cd00882">
    <property type="entry name" value="Ras_like_GTPase"/>
    <property type="match status" value="1"/>
</dbReference>
<dbReference type="STRING" id="8083.ENSXMAP00000034199"/>
<dbReference type="InterPro" id="IPR003961">
    <property type="entry name" value="FN3_dom"/>
</dbReference>
<dbReference type="Pfam" id="PF00041">
    <property type="entry name" value="fn3"/>
    <property type="match status" value="2"/>
</dbReference>
<evidence type="ECO:0000259" key="5">
    <source>
        <dbReference type="PROSITE" id="PS50853"/>
    </source>
</evidence>
<evidence type="ECO:0000256" key="2">
    <source>
        <dbReference type="ARBA" id="ARBA00022741"/>
    </source>
</evidence>
<evidence type="ECO:0000256" key="3">
    <source>
        <dbReference type="SAM" id="Coils"/>
    </source>
</evidence>
<protein>
    <submittedName>
        <fullName evidence="6">Uncharacterized LOC102223852</fullName>
    </submittedName>
</protein>
<comment type="similarity">
    <text evidence="1">Belongs to the TRAFAC class TrmE-Era-EngA-EngB-Septin-like GTPase superfamily. AIG1/Toc34/Toc159-like paraseptin GTPase family. IAN subfamily.</text>
</comment>
<dbReference type="PROSITE" id="PS50853">
    <property type="entry name" value="FN3"/>
    <property type="match status" value="2"/>
</dbReference>
<dbReference type="SUPFAM" id="SSF49265">
    <property type="entry name" value="Fibronectin type III"/>
    <property type="match status" value="1"/>
</dbReference>
<dbReference type="Proteomes" id="UP000002852">
    <property type="component" value="Unassembled WGS sequence"/>
</dbReference>
<evidence type="ECO:0000256" key="1">
    <source>
        <dbReference type="ARBA" id="ARBA00008535"/>
    </source>
</evidence>
<dbReference type="AlphaFoldDB" id="A0A3B5QS56"/>
<dbReference type="InterPro" id="IPR052090">
    <property type="entry name" value="Cytolytic_pore-forming_toxin"/>
</dbReference>
<dbReference type="InParanoid" id="A0A3B5QS56"/>
<reference evidence="7" key="2">
    <citation type="journal article" date="2013" name="Nat. Genet.">
        <title>The genome of the platyfish, Xiphophorus maculatus, provides insights into evolutionary adaptation and several complex traits.</title>
        <authorList>
            <person name="Schartl M."/>
            <person name="Walter R.B."/>
            <person name="Shen Y."/>
            <person name="Garcia T."/>
            <person name="Catchen J."/>
            <person name="Amores A."/>
            <person name="Braasch I."/>
            <person name="Chalopin D."/>
            <person name="Volff J.N."/>
            <person name="Lesch K.P."/>
            <person name="Bisazza A."/>
            <person name="Minx P."/>
            <person name="Hillier L."/>
            <person name="Wilson R.K."/>
            <person name="Fuerstenberg S."/>
            <person name="Boore J."/>
            <person name="Searle S."/>
            <person name="Postlethwait J.H."/>
            <person name="Warren W.C."/>
        </authorList>
    </citation>
    <scope>NUCLEOTIDE SEQUENCE [LARGE SCALE GENOMIC DNA]</scope>
    <source>
        <strain evidence="7">JP 163 A</strain>
    </source>
</reference>
<sequence>MFLFYYLQDKMESEKVIEVATLGRPFRLGMLYDCRQDAIIPGLTLWDCDDLEKYKSETPQPNSDFEIVASESIEDKSSALDVEASLKASFLGGLVKVEGSAKYLNDQMTSKNQARVTLQYKATTKFQELSMNHLGRGNMKHSYVFENKIATHVVTGILYGAQAFFVFDQEKSETENRQDIQGKLKVLIEKIPTFSIEGEGSLHLEDKDTEKIQKFSCKFHGDFLLEKTPTTFQDAVAVYQSLPKLLGASGENAVPIKVWMLPLTNLDSSAAKLVREISVRLVQEVQSVLEELSDLEIRSNDAMKNITTEQFPQINKKLKSFKSLCSEFRLGFQQTLSKKLPSIRGGGEEESELADVLKKIHSSPFNSKNLNDWIDCKERELHALKSYTRMMKNTKIIPSQNILDEELLNAEHAVCFVFSSLERDEPYLSALLNYLKDKTKSDDSHRYDIEKEQWYLSNNLKDEMRTKVKLFSDFAEANTETKSTTFLAVGLTDEKHEGSTIYLYEDGFLISKNFEPPSKPETVTAADINHSSVTLKVSPPRFGAESVTSYSVEFCVSGQDGWKQQNEPKSSEITVTQLQPNTEYVFRCRAVTSAGVGPANVINDPIKTLPCSPAGEPQCEPNSSEISVSWEKPAELGPDVQILSYIVEYAKVEDLSWNQTRSKGEKAIISGLQSETQYSVRITCDCGEAGRSKESKIVQVHTTKSNRLSDAVELKFMNFFEQKPKRLSDAVKAQSTKLKPQTGQLPVYRVPLQEENIKIKGCRFFRFGELSKAAAKQSRTIMVLGATGAGKSTLINGMINYILGVKWSDSYRFSLVDGGQTKSQTHSQTSEVTVYKLNHREGFEVPFSLTIIDTPGFGDTRGIDRDREITEQLRKLFTSKDGVSEIDAVCFVAQAALARFTPTQKYVFDSILSIFGKDIAENIRILVTFADGQKPPVLEAIKAADVPSPKGKDGLPVHFKFNNSALFADNKSSAADTQSGDDDDDDDDENFDQMFWNMGTKSMKRFFAALNQIETKSLILTNEVLRERQQLEVSVENLQVQVKLGLAKMEEIRETGEKIKEHEAEIKRNEKFEFEVTVKRPIQYDISGTGYYFTNCQQCNVTCHYPCPISNDADKRKCPAMDRNGYCTQCPGKCYWNIHFNQKYRWEYEDVTEKRTIADLKANYEKATGQKMTVEGRMRKLEAEYDIMQKEVNKLIDKSAKCLNRLKEIALKPNPLTTPECIDMMIEEEKLEAKPGWKQRIESLMNMKQKAEFMAKVEKGEKHFL</sequence>
<dbReference type="FunFam" id="3.40.50.300:FF:002049">
    <property type="entry name" value="Si:ch73-170d6.2"/>
    <property type="match status" value="1"/>
</dbReference>
<evidence type="ECO:0000313" key="7">
    <source>
        <dbReference type="Proteomes" id="UP000002852"/>
    </source>
</evidence>
<proteinExistence type="inferred from homology"/>
<accession>A0A3B5QS56</accession>
<reference evidence="7" key="1">
    <citation type="submission" date="2012-01" db="EMBL/GenBank/DDBJ databases">
        <authorList>
            <person name="Walter R."/>
            <person name="Schartl M."/>
            <person name="Warren W."/>
        </authorList>
    </citation>
    <scope>NUCLEOTIDE SEQUENCE [LARGE SCALE GENOMIC DNA]</scope>
    <source>
        <strain evidence="7">JP 163 A</strain>
    </source>
</reference>
<dbReference type="Gene3D" id="2.60.40.10">
    <property type="entry name" value="Immunoglobulins"/>
    <property type="match status" value="2"/>
</dbReference>
<dbReference type="InterPro" id="IPR027417">
    <property type="entry name" value="P-loop_NTPase"/>
</dbReference>
<dbReference type="InterPro" id="IPR006703">
    <property type="entry name" value="G_AIG1"/>
</dbReference>
<dbReference type="PANTHER" id="PTHR31594:SF16">
    <property type="entry name" value="SI:CH211-281L24.3"/>
    <property type="match status" value="1"/>
</dbReference>
<dbReference type="Pfam" id="PF04548">
    <property type="entry name" value="AIG1"/>
    <property type="match status" value="1"/>
</dbReference>
<keyword evidence="7" id="KW-1185">Reference proteome</keyword>
<keyword evidence="3" id="KW-0175">Coiled coil</keyword>
<feature type="region of interest" description="Disordered" evidence="4">
    <location>
        <begin position="971"/>
        <end position="992"/>
    </location>
</feature>
<dbReference type="SUPFAM" id="SSF52540">
    <property type="entry name" value="P-loop containing nucleoside triphosphate hydrolases"/>
    <property type="match status" value="1"/>
</dbReference>
<keyword evidence="2" id="KW-0547">Nucleotide-binding</keyword>
<reference evidence="6" key="4">
    <citation type="submission" date="2025-09" db="UniProtKB">
        <authorList>
            <consortium name="Ensembl"/>
        </authorList>
    </citation>
    <scope>IDENTIFICATION</scope>
    <source>
        <strain evidence="6">JP 163 A</strain>
    </source>
</reference>
<dbReference type="InterPro" id="IPR048997">
    <property type="entry name" value="Stonustoxin-like_helical"/>
</dbReference>
<dbReference type="PANTHER" id="PTHR31594">
    <property type="entry name" value="AIG1-TYPE G DOMAIN-CONTAINING PROTEIN"/>
    <property type="match status" value="1"/>
</dbReference>
<dbReference type="InterPro" id="IPR013783">
    <property type="entry name" value="Ig-like_fold"/>
</dbReference>
<feature type="domain" description="Fibronectin type-III" evidence="5">
    <location>
        <begin position="516"/>
        <end position="611"/>
    </location>
</feature>
<reference evidence="6" key="3">
    <citation type="submission" date="2025-08" db="UniProtKB">
        <authorList>
            <consortium name="Ensembl"/>
        </authorList>
    </citation>
    <scope>IDENTIFICATION</scope>
    <source>
        <strain evidence="6">JP 163 A</strain>
    </source>
</reference>
<feature type="compositionally biased region" description="Acidic residues" evidence="4">
    <location>
        <begin position="979"/>
        <end position="991"/>
    </location>
</feature>
<dbReference type="Gene3D" id="3.40.50.300">
    <property type="entry name" value="P-loop containing nucleotide triphosphate hydrolases"/>
    <property type="match status" value="1"/>
</dbReference>
<evidence type="ECO:0000313" key="6">
    <source>
        <dbReference type="Ensembl" id="ENSXMAP00000034199.1"/>
    </source>
</evidence>
<dbReference type="GeneTree" id="ENSGT00390000014380"/>
<dbReference type="OMA" id="FVCKANE"/>
<dbReference type="SMART" id="SM00060">
    <property type="entry name" value="FN3"/>
    <property type="match status" value="2"/>
</dbReference>
<dbReference type="Ensembl" id="ENSXMAT00000039668.1">
    <property type="protein sequence ID" value="ENSXMAP00000034199.1"/>
    <property type="gene ID" value="ENSXMAG00000024425.1"/>
</dbReference>
<dbReference type="GO" id="GO:0005525">
    <property type="term" value="F:GTP binding"/>
    <property type="evidence" value="ECO:0007669"/>
    <property type="project" value="InterPro"/>
</dbReference>
<dbReference type="InterPro" id="IPR040581">
    <property type="entry name" value="Thioredoxin_11"/>
</dbReference>
<name>A0A3B5QS56_XIPMA</name>
<feature type="domain" description="Fibronectin type-III" evidence="5">
    <location>
        <begin position="613"/>
        <end position="706"/>
    </location>
</feature>
<evidence type="ECO:0000256" key="4">
    <source>
        <dbReference type="SAM" id="MobiDB-lite"/>
    </source>
</evidence>